<reference evidence="3 4" key="1">
    <citation type="submission" date="2023-09" db="EMBL/GenBank/DDBJ databases">
        <title>Pangenome analysis of Batrachochytrium dendrobatidis and related Chytrids.</title>
        <authorList>
            <person name="Yacoub M.N."/>
            <person name="Stajich J.E."/>
            <person name="James T.Y."/>
        </authorList>
    </citation>
    <scope>NUCLEOTIDE SEQUENCE [LARGE SCALE GENOMIC DNA]</scope>
    <source>
        <strain evidence="3 4">JEL0888</strain>
    </source>
</reference>
<feature type="compositionally biased region" description="Pro residues" evidence="1">
    <location>
        <begin position="8"/>
        <end position="17"/>
    </location>
</feature>
<evidence type="ECO:0000259" key="2">
    <source>
        <dbReference type="Pfam" id="PF13679"/>
    </source>
</evidence>
<name>A0ABR4N811_9FUNG</name>
<organism evidence="3 4">
    <name type="scientific">Polyrhizophydium stewartii</name>
    <dbReference type="NCBI Taxonomy" id="2732419"/>
    <lineage>
        <taxon>Eukaryota</taxon>
        <taxon>Fungi</taxon>
        <taxon>Fungi incertae sedis</taxon>
        <taxon>Chytridiomycota</taxon>
        <taxon>Chytridiomycota incertae sedis</taxon>
        <taxon>Chytridiomycetes</taxon>
        <taxon>Rhizophydiales</taxon>
        <taxon>Rhizophydiales incertae sedis</taxon>
        <taxon>Polyrhizophydium</taxon>
    </lineage>
</organism>
<dbReference type="InterPro" id="IPR052220">
    <property type="entry name" value="METTL25"/>
</dbReference>
<gene>
    <name evidence="3" type="ORF">HK105_204830</name>
</gene>
<dbReference type="PANTHER" id="PTHR12496:SF0">
    <property type="entry name" value="METHYLTRANSFERASE DOMAIN-CONTAINING PROTEIN"/>
    <property type="match status" value="1"/>
</dbReference>
<feature type="region of interest" description="Disordered" evidence="1">
    <location>
        <begin position="1"/>
        <end position="24"/>
    </location>
</feature>
<dbReference type="Gene3D" id="3.40.50.150">
    <property type="entry name" value="Vaccinia Virus protein VP39"/>
    <property type="match status" value="1"/>
</dbReference>
<comment type="caution">
    <text evidence="3">The sequence shown here is derived from an EMBL/GenBank/DDBJ whole genome shotgun (WGS) entry which is preliminary data.</text>
</comment>
<feature type="compositionally biased region" description="Low complexity" evidence="1">
    <location>
        <begin position="433"/>
        <end position="468"/>
    </location>
</feature>
<evidence type="ECO:0000313" key="3">
    <source>
        <dbReference type="EMBL" id="KAL2915645.1"/>
    </source>
</evidence>
<feature type="region of interest" description="Disordered" evidence="1">
    <location>
        <begin position="421"/>
        <end position="468"/>
    </location>
</feature>
<feature type="region of interest" description="Disordered" evidence="1">
    <location>
        <begin position="619"/>
        <end position="638"/>
    </location>
</feature>
<dbReference type="Proteomes" id="UP001527925">
    <property type="component" value="Unassembled WGS sequence"/>
</dbReference>
<evidence type="ECO:0000256" key="1">
    <source>
        <dbReference type="SAM" id="MobiDB-lite"/>
    </source>
</evidence>
<accession>A0ABR4N811</accession>
<dbReference type="SUPFAM" id="SSF53335">
    <property type="entry name" value="S-adenosyl-L-methionine-dependent methyltransferases"/>
    <property type="match status" value="1"/>
</dbReference>
<evidence type="ECO:0000313" key="4">
    <source>
        <dbReference type="Proteomes" id="UP001527925"/>
    </source>
</evidence>
<dbReference type="PANTHER" id="PTHR12496">
    <property type="entry name" value="CGI-41 METHYLTRANSFERASE"/>
    <property type="match status" value="1"/>
</dbReference>
<dbReference type="InterPro" id="IPR029063">
    <property type="entry name" value="SAM-dependent_MTases_sf"/>
</dbReference>
<dbReference type="InterPro" id="IPR025714">
    <property type="entry name" value="Methyltranfer_dom"/>
</dbReference>
<keyword evidence="4" id="KW-1185">Reference proteome</keyword>
<protein>
    <recommendedName>
        <fullName evidence="2">Methyltransferase domain-containing protein</fullName>
    </recommendedName>
</protein>
<proteinExistence type="predicted"/>
<feature type="domain" description="Methyltransferase" evidence="2">
    <location>
        <begin position="144"/>
        <end position="347"/>
    </location>
</feature>
<dbReference type="Pfam" id="PF13679">
    <property type="entry name" value="Methyltransf_32"/>
    <property type="match status" value="1"/>
</dbReference>
<dbReference type="EMBL" id="JADGIZ020000022">
    <property type="protein sequence ID" value="KAL2915645.1"/>
    <property type="molecule type" value="Genomic_DNA"/>
</dbReference>
<sequence length="662" mass="70285">MARMPAGLPVPAPPPPAAADAASHSALRLPAGESDVRAYAARLKAFVDRHGWLADFFAVDFITADYWHAVFPADWRVLEREPLPTLCRTVASGHVEDAWPNSLKEFVRGAAGLALPRSPVGGVLASLCSGARLDKDVAVGMNVKKRHEVAATAALVARIAAATGASHVLDLGAGQGYLSSALAFQYGLHIYAVDQAQAQVTGGVRRADGIRKMLDFRGVPVTGSLTFIHDRIAVRRPVPSPAASPRPLSHARKSFISSAPALSSASDPACDSYPMFAEIIADILDEYPDARRSTGWIVCGLHTCGDLASTMVRTFASECADGAQQVPADAQVKALVNLGCCYQILTEHEPGYTDSSLPVGFPMSSLYKSLDCHLGLHARMVACQASSRWSDASPAATQLSIKKLFFRSVLQKIIEDHNITTSVRAHARPTPPSAAAQQGSSDSAAPRRSSSVSRRGSRSSTYSTTNTTALKATSQGEVAIRTLPASCLATPQTYVRAALERLGARGPSFHAHASHPPPSPPPEALIGDGTVLAYFEWHHDAFAQIAAVWSMRTILADVIESLILVDRYIYLLESLRGGSVFLAPLVDPAVSPRNMALVAIRGVVDGLVGVDAADDHERPHFDLLPHGTQDATDDDGDGGNGSLAGCQFQCFSLDLSAQQCEE</sequence>